<evidence type="ECO:0000313" key="2">
    <source>
        <dbReference type="Proteomes" id="UP000199544"/>
    </source>
</evidence>
<proteinExistence type="predicted"/>
<sequence length="58" mass="6587">MIFEVFNNSTYIGDFQISDFFENKDLIANGSILNLNNKNYCVGNICVRNDGTIVLEVH</sequence>
<accession>A0A1H0BK10</accession>
<gene>
    <name evidence="1" type="ORF">SAMN04488137_4527</name>
</gene>
<name>A0A1H0BK10_9BACL</name>
<organism evidence="1 2">
    <name type="scientific">Fictibacillus solisalsi</name>
    <dbReference type="NCBI Taxonomy" id="459525"/>
    <lineage>
        <taxon>Bacteria</taxon>
        <taxon>Bacillati</taxon>
        <taxon>Bacillota</taxon>
        <taxon>Bacilli</taxon>
        <taxon>Bacillales</taxon>
        <taxon>Fictibacillaceae</taxon>
        <taxon>Fictibacillus</taxon>
    </lineage>
</organism>
<protein>
    <submittedName>
        <fullName evidence="1">Uncharacterized protein</fullName>
    </submittedName>
</protein>
<dbReference type="AlphaFoldDB" id="A0A1H0BK10"/>
<reference evidence="2" key="1">
    <citation type="submission" date="2016-10" db="EMBL/GenBank/DDBJ databases">
        <authorList>
            <person name="Varghese N."/>
            <person name="Submissions S."/>
        </authorList>
    </citation>
    <scope>NUCLEOTIDE SEQUENCE [LARGE SCALE GENOMIC DNA]</scope>
    <source>
        <strain evidence="2">CGMCC 1.6854</strain>
    </source>
</reference>
<dbReference type="EMBL" id="FNHW01000005">
    <property type="protein sequence ID" value="SDN45986.1"/>
    <property type="molecule type" value="Genomic_DNA"/>
</dbReference>
<keyword evidence="2" id="KW-1185">Reference proteome</keyword>
<dbReference type="RefSeq" id="WP_170834463.1">
    <property type="nucleotide sequence ID" value="NZ_FNHW01000005.1"/>
</dbReference>
<evidence type="ECO:0000313" key="1">
    <source>
        <dbReference type="EMBL" id="SDN45986.1"/>
    </source>
</evidence>
<dbReference type="Proteomes" id="UP000199544">
    <property type="component" value="Unassembled WGS sequence"/>
</dbReference>